<sequence length="191" mass="21318">MSNPEKPLFSRHEHALEKANEVCPDCGAQLVIKHSKSGSFFGCVTYPDCQHTRAVVEHERVDDKILVGSECPECSSELAVKQGRYGMFIGCTNYPECHHIVAQDNNELEQQNVTCPHCKKGNLQSKVSRFGKTFYSCDHYPKCKFVVNHEPTIGECEKCGFGLLLKRQMAAGEKLQCASKSCSHFQKSSSV</sequence>
<feature type="domain" description="DNA topoisomerase type IA zn finger" evidence="1">
    <location>
        <begin position="154"/>
        <end position="172"/>
    </location>
</feature>
<dbReference type="Pfam" id="PF01396">
    <property type="entry name" value="Zn_ribbon_Top1"/>
    <property type="match status" value="4"/>
</dbReference>
<dbReference type="InterPro" id="IPR013498">
    <property type="entry name" value="Topo_IA_Znf"/>
</dbReference>
<dbReference type="Gene3D" id="3.30.65.10">
    <property type="entry name" value="Bacterial Topoisomerase I, domain 1"/>
    <property type="match status" value="3"/>
</dbReference>
<dbReference type="PANTHER" id="PTHR42785:SF1">
    <property type="entry name" value="DNA TOPOISOMERASE"/>
    <property type="match status" value="1"/>
</dbReference>
<feature type="domain" description="DNA topoisomerase type IA zn finger" evidence="1">
    <location>
        <begin position="21"/>
        <end position="54"/>
    </location>
</feature>
<feature type="domain" description="DNA topoisomerase type IA zn finger" evidence="1">
    <location>
        <begin position="69"/>
        <end position="103"/>
    </location>
</feature>
<dbReference type="SUPFAM" id="SSF57783">
    <property type="entry name" value="Zinc beta-ribbon"/>
    <property type="match status" value="2"/>
</dbReference>
<reference evidence="2 3" key="1">
    <citation type="submission" date="2017-08" db="EMBL/GenBank/DDBJ databases">
        <title>Complete genome of Colwellia sp. NB097-1, a psychrophile bacterium ioslated from Bering Sea.</title>
        <authorList>
            <person name="Chen X."/>
        </authorList>
    </citation>
    <scope>NUCLEOTIDE SEQUENCE [LARGE SCALE GENOMIC DNA]</scope>
    <source>
        <strain evidence="2 3">NB097-1</strain>
    </source>
</reference>
<dbReference type="RefSeq" id="WP_081150598.1">
    <property type="nucleotide sequence ID" value="NZ_CP020465.1"/>
</dbReference>
<dbReference type="EMBL" id="CP020465">
    <property type="protein sequence ID" value="ASP47703.1"/>
    <property type="molecule type" value="Genomic_DNA"/>
</dbReference>
<evidence type="ECO:0000313" key="2">
    <source>
        <dbReference type="EMBL" id="ASP47703.1"/>
    </source>
</evidence>
<dbReference type="GO" id="GO:0005694">
    <property type="term" value="C:chromosome"/>
    <property type="evidence" value="ECO:0007669"/>
    <property type="project" value="InterPro"/>
</dbReference>
<protein>
    <recommendedName>
        <fullName evidence="1">DNA topoisomerase type IA zn finger domain-containing protein</fullName>
    </recommendedName>
</protein>
<proteinExistence type="predicted"/>
<feature type="domain" description="DNA topoisomerase type IA zn finger" evidence="1">
    <location>
        <begin position="113"/>
        <end position="151"/>
    </location>
</feature>
<accession>A0A222G7W9</accession>
<name>A0A222G7W9_9GAMM</name>
<keyword evidence="3" id="KW-1185">Reference proteome</keyword>
<dbReference type="PANTHER" id="PTHR42785">
    <property type="entry name" value="DNA TOPOISOMERASE, TYPE IA, CORE"/>
    <property type="match status" value="1"/>
</dbReference>
<evidence type="ECO:0000259" key="1">
    <source>
        <dbReference type="Pfam" id="PF01396"/>
    </source>
</evidence>
<dbReference type="Proteomes" id="UP000202259">
    <property type="component" value="Chromosome"/>
</dbReference>
<dbReference type="InterPro" id="IPR000380">
    <property type="entry name" value="Topo_IA"/>
</dbReference>
<dbReference type="KEGG" id="cber:B5D82_08030"/>
<evidence type="ECO:0000313" key="3">
    <source>
        <dbReference type="Proteomes" id="UP000202259"/>
    </source>
</evidence>
<dbReference type="AlphaFoldDB" id="A0A222G7W9"/>
<dbReference type="GO" id="GO:0003677">
    <property type="term" value="F:DNA binding"/>
    <property type="evidence" value="ECO:0007669"/>
    <property type="project" value="InterPro"/>
</dbReference>
<gene>
    <name evidence="2" type="ORF">B5D82_08030</name>
</gene>
<dbReference type="GO" id="GO:0006265">
    <property type="term" value="P:DNA topological change"/>
    <property type="evidence" value="ECO:0007669"/>
    <property type="project" value="InterPro"/>
</dbReference>
<dbReference type="GO" id="GO:0003917">
    <property type="term" value="F:DNA topoisomerase type I (single strand cut, ATP-independent) activity"/>
    <property type="evidence" value="ECO:0007669"/>
    <property type="project" value="InterPro"/>
</dbReference>
<dbReference type="OrthoDB" id="6412825at2"/>
<organism evidence="2 3">
    <name type="scientific">Cognaticolwellia beringensis</name>
    <dbReference type="NCBI Taxonomy" id="1967665"/>
    <lineage>
        <taxon>Bacteria</taxon>
        <taxon>Pseudomonadati</taxon>
        <taxon>Pseudomonadota</taxon>
        <taxon>Gammaproteobacteria</taxon>
        <taxon>Alteromonadales</taxon>
        <taxon>Colwelliaceae</taxon>
        <taxon>Cognaticolwellia</taxon>
    </lineage>
</organism>